<dbReference type="PRINTS" id="PR00458">
    <property type="entry name" value="PEROXIDASE"/>
</dbReference>
<keyword evidence="24" id="KW-1185">Reference proteome</keyword>
<dbReference type="OrthoDB" id="2113341at2759"/>
<dbReference type="STRING" id="63057.A0A2P5DC62"/>
<dbReference type="PROSITE" id="PS00436">
    <property type="entry name" value="PEROXIDASE_2"/>
    <property type="match status" value="1"/>
</dbReference>
<feature type="binding site" evidence="18">
    <location>
        <position position="78"/>
    </location>
    <ligand>
        <name>Ca(2+)</name>
        <dbReference type="ChEBI" id="CHEBI:29108"/>
        <label>1</label>
    </ligand>
</feature>
<keyword evidence="6 21" id="KW-0575">Peroxidase</keyword>
<keyword evidence="8 18" id="KW-0479">Metal-binding</keyword>
<comment type="similarity">
    <text evidence="21">Belongs to the peroxidase family. Classical plant (class III) peroxidase subfamily.</text>
</comment>
<comment type="function">
    <text evidence="2">Removal of H(2)O(2), oxidation of toxic reductants, biosynthesis and degradation of lignin, suberization, auxin catabolism, response to environmental stresses such as wounding, pathogen attack and oxidative stress. These functions might be dependent on each isozyme/isoform in each plant tissue.</text>
</comment>
<evidence type="ECO:0000256" key="2">
    <source>
        <dbReference type="ARBA" id="ARBA00002322"/>
    </source>
</evidence>
<dbReference type="EMBL" id="JXTC01000280">
    <property type="protein sequence ID" value="PON70879.1"/>
    <property type="molecule type" value="Genomic_DNA"/>
</dbReference>
<comment type="cofactor">
    <cofactor evidence="18 21">
        <name>heme b</name>
        <dbReference type="ChEBI" id="CHEBI:60344"/>
    </cofactor>
    <text evidence="18 21">Binds 1 heme b (iron(II)-protoporphyrin IX) group per subunit.</text>
</comment>
<evidence type="ECO:0000256" key="12">
    <source>
        <dbReference type="ARBA" id="ARBA00023004"/>
    </source>
</evidence>
<evidence type="ECO:0000313" key="24">
    <source>
        <dbReference type="Proteomes" id="UP000237000"/>
    </source>
</evidence>
<evidence type="ECO:0000256" key="11">
    <source>
        <dbReference type="ARBA" id="ARBA00023002"/>
    </source>
</evidence>
<dbReference type="InterPro" id="IPR019794">
    <property type="entry name" value="Peroxidases_AS"/>
</dbReference>
<feature type="binding site" evidence="17">
    <location>
        <position position="173"/>
    </location>
    <ligand>
        <name>substrate</name>
    </ligand>
</feature>
<dbReference type="AlphaFoldDB" id="A0A2P5DC62"/>
<comment type="subcellular location">
    <subcellularLocation>
        <location evidence="3 21">Secreted</location>
    </subcellularLocation>
</comment>
<comment type="catalytic activity">
    <reaction evidence="1 21">
        <text>2 a phenolic donor + H2O2 = 2 a phenolic radical donor + 2 H2O</text>
        <dbReference type="Rhea" id="RHEA:56136"/>
        <dbReference type="ChEBI" id="CHEBI:15377"/>
        <dbReference type="ChEBI" id="CHEBI:16240"/>
        <dbReference type="ChEBI" id="CHEBI:139520"/>
        <dbReference type="ChEBI" id="CHEBI:139521"/>
        <dbReference type="EC" id="1.11.1.7"/>
    </reaction>
</comment>
<evidence type="ECO:0000256" key="17">
    <source>
        <dbReference type="PIRSR" id="PIRSR600823-2"/>
    </source>
</evidence>
<dbReference type="InterPro" id="IPR002016">
    <property type="entry name" value="Haem_peroxidase"/>
</dbReference>
<dbReference type="GO" id="GO:0020037">
    <property type="term" value="F:heme binding"/>
    <property type="evidence" value="ECO:0007669"/>
    <property type="project" value="UniProtKB-UniRule"/>
</dbReference>
<keyword evidence="13 20" id="KW-1015">Disulfide bond</keyword>
<keyword evidence="9 21" id="KW-0732">Signal</keyword>
<evidence type="ECO:0000256" key="9">
    <source>
        <dbReference type="ARBA" id="ARBA00022729"/>
    </source>
</evidence>
<feature type="binding site" evidence="18">
    <location>
        <position position="75"/>
    </location>
    <ligand>
        <name>Ca(2+)</name>
        <dbReference type="ChEBI" id="CHEBI:29108"/>
        <label>1</label>
    </ligand>
</feature>
<feature type="site" description="Transition state stabilizer" evidence="19">
    <location>
        <position position="70"/>
    </location>
</feature>
<accession>A0A2P5DC62</accession>
<evidence type="ECO:0000256" key="4">
    <source>
        <dbReference type="ARBA" id="ARBA00012313"/>
    </source>
</evidence>
<evidence type="ECO:0000256" key="14">
    <source>
        <dbReference type="ARBA" id="ARBA00023180"/>
    </source>
</evidence>
<feature type="binding site" evidence="18">
    <location>
        <position position="204"/>
    </location>
    <ligand>
        <name>Ca(2+)</name>
        <dbReference type="ChEBI" id="CHEBI:29108"/>
        <label>2</label>
    </ligand>
</feature>
<keyword evidence="14" id="KW-0325">Glycoprotein</keyword>
<gene>
    <name evidence="23" type="ORF">TorRG33x02_255670</name>
</gene>
<comment type="caution">
    <text evidence="23">The sequence shown here is derived from an EMBL/GenBank/DDBJ whole genome shotgun (WGS) entry which is preliminary data.</text>
</comment>
<feature type="disulfide bond" evidence="20">
    <location>
        <begin position="37"/>
        <end position="119"/>
    </location>
</feature>
<evidence type="ECO:0000256" key="18">
    <source>
        <dbReference type="PIRSR" id="PIRSR600823-3"/>
    </source>
</evidence>
<feature type="binding site" evidence="18">
    <location>
        <position position="82"/>
    </location>
    <ligand>
        <name>Ca(2+)</name>
        <dbReference type="ChEBI" id="CHEBI:29108"/>
        <label>1</label>
    </ligand>
</feature>
<dbReference type="PRINTS" id="PR00461">
    <property type="entry name" value="PLPEROXIDASE"/>
</dbReference>
<dbReference type="CDD" id="cd00693">
    <property type="entry name" value="secretory_peroxidase"/>
    <property type="match status" value="1"/>
</dbReference>
<sequence length="367" mass="41325">MCSLGALMRIVALGLVLMSFAGQSYGHLQYGFYKGKCTVRHKDNIVEKIVAKEVRKAYRKDNSIVAALLRLQFHDCFVNGCDASILLDGNNTEKTAFPNQSVRGYDLIDTIKKRLERVCPEIVSCADIIAIATRDAISLATLLTRAGKPWKFNVQTGRRDGKVSNASNTVDLPPSTISVKDSIKLFQKKGLNATDMVFLLGGHTVGVTHCFFIQNRLYNFKNTTKPDPTMNPTLVRALRRRCPQRRSSGNNTINLDQNRFSSLTVDNSYYKQLLLNKGILQFDQDLASDRRTKNAVKLIAKSTYEEFNINFAQAIVKMQAVDVITDPKKGQIRRSCRAVTPYEWYALNMMSRDVEWLDMSSTLSSQI</sequence>
<feature type="active site" description="Proton acceptor" evidence="16">
    <location>
        <position position="74"/>
    </location>
</feature>
<dbReference type="GO" id="GO:0005576">
    <property type="term" value="C:extracellular region"/>
    <property type="evidence" value="ECO:0007669"/>
    <property type="project" value="UniProtKB-SubCell"/>
</dbReference>
<evidence type="ECO:0000256" key="19">
    <source>
        <dbReference type="PIRSR" id="PIRSR600823-4"/>
    </source>
</evidence>
<dbReference type="Proteomes" id="UP000237000">
    <property type="component" value="Unassembled WGS sequence"/>
</dbReference>
<dbReference type="PANTHER" id="PTHR31517">
    <property type="match status" value="1"/>
</dbReference>
<evidence type="ECO:0000259" key="22">
    <source>
        <dbReference type="PROSITE" id="PS50873"/>
    </source>
</evidence>
<feature type="disulfide bond" evidence="20">
    <location>
        <begin position="76"/>
        <end position="81"/>
    </location>
</feature>
<dbReference type="InParanoid" id="A0A2P5DC62"/>
<evidence type="ECO:0000256" key="6">
    <source>
        <dbReference type="ARBA" id="ARBA00022559"/>
    </source>
</evidence>
<evidence type="ECO:0000256" key="13">
    <source>
        <dbReference type="ARBA" id="ARBA00023157"/>
    </source>
</evidence>
<keyword evidence="5 21" id="KW-0964">Secreted</keyword>
<evidence type="ECO:0000256" key="3">
    <source>
        <dbReference type="ARBA" id="ARBA00004613"/>
    </source>
</evidence>
<protein>
    <recommendedName>
        <fullName evidence="4 21">Peroxidase</fullName>
        <ecNumber evidence="4 21">1.11.1.7</ecNumber>
    </recommendedName>
</protein>
<dbReference type="FunFam" id="1.10.520.10:FF:000006">
    <property type="entry name" value="Peroxidase"/>
    <property type="match status" value="1"/>
</dbReference>
<feature type="disulfide bond" evidence="20">
    <location>
        <begin position="210"/>
        <end position="242"/>
    </location>
</feature>
<dbReference type="GO" id="GO:0006979">
    <property type="term" value="P:response to oxidative stress"/>
    <property type="evidence" value="ECO:0007669"/>
    <property type="project" value="UniProtKB-UniRule"/>
</dbReference>
<comment type="cofactor">
    <cofactor evidence="18 21">
        <name>Ca(2+)</name>
        <dbReference type="ChEBI" id="CHEBI:29108"/>
    </cofactor>
    <text evidence="18 21">Binds 2 calcium ions per subunit.</text>
</comment>
<dbReference type="Gene3D" id="1.10.420.10">
    <property type="entry name" value="Peroxidase, domain 2"/>
    <property type="match status" value="1"/>
</dbReference>
<evidence type="ECO:0000256" key="8">
    <source>
        <dbReference type="ARBA" id="ARBA00022723"/>
    </source>
</evidence>
<dbReference type="SUPFAM" id="SSF48113">
    <property type="entry name" value="Heme-dependent peroxidases"/>
    <property type="match status" value="1"/>
</dbReference>
<dbReference type="InterPro" id="IPR000823">
    <property type="entry name" value="Peroxidase_pln"/>
</dbReference>
<feature type="binding site" evidence="18">
    <location>
        <position position="256"/>
    </location>
    <ligand>
        <name>Ca(2+)</name>
        <dbReference type="ChEBI" id="CHEBI:29108"/>
        <label>2</label>
    </ligand>
</feature>
<keyword evidence="7 21" id="KW-0349">Heme</keyword>
<dbReference type="EC" id="1.11.1.7" evidence="4 21"/>
<dbReference type="PANTHER" id="PTHR31517:SF59">
    <property type="entry name" value="PEROXIDASE"/>
    <property type="match status" value="1"/>
</dbReference>
<feature type="signal peptide" evidence="21">
    <location>
        <begin position="1"/>
        <end position="26"/>
    </location>
</feature>
<dbReference type="FunFam" id="1.10.420.10:FF:000007">
    <property type="entry name" value="Peroxidase"/>
    <property type="match status" value="1"/>
</dbReference>
<evidence type="ECO:0000256" key="10">
    <source>
        <dbReference type="ARBA" id="ARBA00022837"/>
    </source>
</evidence>
<dbReference type="FunCoup" id="A0A2P5DC62">
    <property type="interactions" value="102"/>
</dbReference>
<evidence type="ECO:0000256" key="5">
    <source>
        <dbReference type="ARBA" id="ARBA00022525"/>
    </source>
</evidence>
<dbReference type="Pfam" id="PF00141">
    <property type="entry name" value="peroxidase"/>
    <property type="match status" value="1"/>
</dbReference>
<evidence type="ECO:0000256" key="7">
    <source>
        <dbReference type="ARBA" id="ARBA00022617"/>
    </source>
</evidence>
<feature type="disulfide bond" evidence="20">
    <location>
        <begin position="125"/>
        <end position="336"/>
    </location>
</feature>
<dbReference type="PROSITE" id="PS50873">
    <property type="entry name" value="PEROXIDASE_4"/>
    <property type="match status" value="1"/>
</dbReference>
<evidence type="ECO:0000256" key="15">
    <source>
        <dbReference type="ARBA" id="ARBA00023324"/>
    </source>
</evidence>
<dbReference type="Gene3D" id="1.10.520.10">
    <property type="match status" value="1"/>
</dbReference>
<feature type="binding site" evidence="18">
    <location>
        <position position="80"/>
    </location>
    <ligand>
        <name>Ca(2+)</name>
        <dbReference type="ChEBI" id="CHEBI:29108"/>
        <label>1</label>
    </ligand>
</feature>
<feature type="binding site" evidence="18">
    <location>
        <position position="84"/>
    </location>
    <ligand>
        <name>Ca(2+)</name>
        <dbReference type="ChEBI" id="CHEBI:29108"/>
        <label>1</label>
    </ligand>
</feature>
<dbReference type="InterPro" id="IPR033905">
    <property type="entry name" value="Secretory_peroxidase"/>
</dbReference>
<proteinExistence type="inferred from homology"/>
<feature type="domain" description="Plant heme peroxidase family profile" evidence="22">
    <location>
        <begin position="27"/>
        <end position="340"/>
    </location>
</feature>
<feature type="binding site" evidence="18">
    <location>
        <position position="93"/>
    </location>
    <ligand>
        <name>Ca(2+)</name>
        <dbReference type="ChEBI" id="CHEBI:29108"/>
        <label>1</label>
    </ligand>
</feature>
<feature type="binding site" description="axial binding residue" evidence="18">
    <location>
        <position position="203"/>
    </location>
    <ligand>
        <name>heme b</name>
        <dbReference type="ChEBI" id="CHEBI:60344"/>
    </ligand>
    <ligandPart>
        <name>Fe</name>
        <dbReference type="ChEBI" id="CHEBI:18248"/>
    </ligandPart>
</feature>
<keyword evidence="12 18" id="KW-0408">Iron</keyword>
<evidence type="ECO:0000256" key="1">
    <source>
        <dbReference type="ARBA" id="ARBA00000189"/>
    </source>
</evidence>
<evidence type="ECO:0000256" key="16">
    <source>
        <dbReference type="PIRSR" id="PIRSR600823-1"/>
    </source>
</evidence>
<dbReference type="GO" id="GO:0046872">
    <property type="term" value="F:metal ion binding"/>
    <property type="evidence" value="ECO:0007669"/>
    <property type="project" value="UniProtKB-UniRule"/>
</dbReference>
<feature type="binding site" evidence="18">
    <location>
        <position position="266"/>
    </location>
    <ligand>
        <name>Ca(2+)</name>
        <dbReference type="ChEBI" id="CHEBI:29108"/>
        <label>2</label>
    </ligand>
</feature>
<dbReference type="GO" id="GO:0140825">
    <property type="term" value="F:lactoperoxidase activity"/>
    <property type="evidence" value="ECO:0007669"/>
    <property type="project" value="UniProtKB-EC"/>
</dbReference>
<evidence type="ECO:0000256" key="21">
    <source>
        <dbReference type="RuleBase" id="RU362060"/>
    </source>
</evidence>
<evidence type="ECO:0000313" key="23">
    <source>
        <dbReference type="EMBL" id="PON70879.1"/>
    </source>
</evidence>
<name>A0A2P5DC62_TREOI</name>
<evidence type="ECO:0000256" key="20">
    <source>
        <dbReference type="PIRSR" id="PIRSR600823-5"/>
    </source>
</evidence>
<keyword evidence="10 18" id="KW-0106">Calcium</keyword>
<feature type="chain" id="PRO_5015022072" description="Peroxidase" evidence="21">
    <location>
        <begin position="27"/>
        <end position="367"/>
    </location>
</feature>
<organism evidence="23 24">
    <name type="scientific">Trema orientale</name>
    <name type="common">Charcoal tree</name>
    <name type="synonym">Celtis orientalis</name>
    <dbReference type="NCBI Taxonomy" id="63057"/>
    <lineage>
        <taxon>Eukaryota</taxon>
        <taxon>Viridiplantae</taxon>
        <taxon>Streptophyta</taxon>
        <taxon>Embryophyta</taxon>
        <taxon>Tracheophyta</taxon>
        <taxon>Spermatophyta</taxon>
        <taxon>Magnoliopsida</taxon>
        <taxon>eudicotyledons</taxon>
        <taxon>Gunneridae</taxon>
        <taxon>Pentapetalae</taxon>
        <taxon>rosids</taxon>
        <taxon>fabids</taxon>
        <taxon>Rosales</taxon>
        <taxon>Cannabaceae</taxon>
        <taxon>Trema</taxon>
    </lineage>
</organism>
<reference evidence="24" key="1">
    <citation type="submission" date="2016-06" db="EMBL/GenBank/DDBJ databases">
        <title>Parallel loss of symbiosis genes in relatives of nitrogen-fixing non-legume Parasponia.</title>
        <authorList>
            <person name="Van Velzen R."/>
            <person name="Holmer R."/>
            <person name="Bu F."/>
            <person name="Rutten L."/>
            <person name="Van Zeijl A."/>
            <person name="Liu W."/>
            <person name="Santuari L."/>
            <person name="Cao Q."/>
            <person name="Sharma T."/>
            <person name="Shen D."/>
            <person name="Roswanjaya Y."/>
            <person name="Wardhani T."/>
            <person name="Kalhor M.S."/>
            <person name="Jansen J."/>
            <person name="Van den Hoogen J."/>
            <person name="Gungor B."/>
            <person name="Hartog M."/>
            <person name="Hontelez J."/>
            <person name="Verver J."/>
            <person name="Yang W.-C."/>
            <person name="Schijlen E."/>
            <person name="Repin R."/>
            <person name="Schilthuizen M."/>
            <person name="Schranz E."/>
            <person name="Heidstra R."/>
            <person name="Miyata K."/>
            <person name="Fedorova E."/>
            <person name="Kohlen W."/>
            <person name="Bisseling T."/>
            <person name="Smit S."/>
            <person name="Geurts R."/>
        </authorList>
    </citation>
    <scope>NUCLEOTIDE SEQUENCE [LARGE SCALE GENOMIC DNA]</scope>
    <source>
        <strain evidence="24">cv. RG33-2</strain>
    </source>
</reference>
<keyword evidence="11 21" id="KW-0560">Oxidoreductase</keyword>
<keyword evidence="15 21" id="KW-0376">Hydrogen peroxide</keyword>
<dbReference type="InterPro" id="IPR010255">
    <property type="entry name" value="Haem_peroxidase_sf"/>
</dbReference>
<dbReference type="GO" id="GO:0042744">
    <property type="term" value="P:hydrogen peroxide catabolic process"/>
    <property type="evidence" value="ECO:0007669"/>
    <property type="project" value="UniProtKB-KW"/>
</dbReference>